<gene>
    <name evidence="6" type="ORF">ACHAWO_008360</name>
</gene>
<dbReference type="GO" id="GO:0008236">
    <property type="term" value="F:serine-type peptidase activity"/>
    <property type="evidence" value="ECO:0007669"/>
    <property type="project" value="UniProtKB-KW"/>
</dbReference>
<dbReference type="AlphaFoldDB" id="A0ABD3N6T8"/>
<evidence type="ECO:0000256" key="1">
    <source>
        <dbReference type="ARBA" id="ARBA00022670"/>
    </source>
</evidence>
<dbReference type="InterPro" id="IPR046449">
    <property type="entry name" value="DEGP_PDZ_sf"/>
</dbReference>
<dbReference type="Gene3D" id="2.30.42.10">
    <property type="match status" value="1"/>
</dbReference>
<dbReference type="GO" id="GO:0006508">
    <property type="term" value="P:proteolysis"/>
    <property type="evidence" value="ECO:0007669"/>
    <property type="project" value="UniProtKB-KW"/>
</dbReference>
<keyword evidence="2" id="KW-0378">Hydrolase</keyword>
<feature type="region of interest" description="Disordered" evidence="4">
    <location>
        <begin position="256"/>
        <end position="305"/>
    </location>
</feature>
<evidence type="ECO:0000313" key="7">
    <source>
        <dbReference type="Proteomes" id="UP001530400"/>
    </source>
</evidence>
<dbReference type="Gene3D" id="2.40.10.120">
    <property type="match status" value="1"/>
</dbReference>
<evidence type="ECO:0000313" key="6">
    <source>
        <dbReference type="EMBL" id="KAL3769986.1"/>
    </source>
</evidence>
<dbReference type="PANTHER" id="PTHR45980:SF9">
    <property type="entry name" value="PROTEASE DO-LIKE 10, MITOCHONDRIAL-RELATED"/>
    <property type="match status" value="1"/>
</dbReference>
<organism evidence="6 7">
    <name type="scientific">Cyclotella atomus</name>
    <dbReference type="NCBI Taxonomy" id="382360"/>
    <lineage>
        <taxon>Eukaryota</taxon>
        <taxon>Sar</taxon>
        <taxon>Stramenopiles</taxon>
        <taxon>Ochrophyta</taxon>
        <taxon>Bacillariophyta</taxon>
        <taxon>Coscinodiscophyceae</taxon>
        <taxon>Thalassiosirophycidae</taxon>
        <taxon>Stephanodiscales</taxon>
        <taxon>Stephanodiscaceae</taxon>
        <taxon>Cyclotella</taxon>
    </lineage>
</organism>
<keyword evidence="7" id="KW-1185">Reference proteome</keyword>
<keyword evidence="1" id="KW-0645">Protease</keyword>
<evidence type="ECO:0000256" key="2">
    <source>
        <dbReference type="ARBA" id="ARBA00022801"/>
    </source>
</evidence>
<proteinExistence type="predicted"/>
<dbReference type="EMBL" id="JALLPJ020001320">
    <property type="protein sequence ID" value="KAL3769986.1"/>
    <property type="molecule type" value="Genomic_DNA"/>
</dbReference>
<dbReference type="PANTHER" id="PTHR45980">
    <property type="match status" value="1"/>
</dbReference>
<protein>
    <recommendedName>
        <fullName evidence="5">Protease Do-like PDZ domain-containing protein</fullName>
    </recommendedName>
</protein>
<evidence type="ECO:0000256" key="3">
    <source>
        <dbReference type="ARBA" id="ARBA00022825"/>
    </source>
</evidence>
<evidence type="ECO:0000259" key="5">
    <source>
        <dbReference type="Pfam" id="PF17815"/>
    </source>
</evidence>
<evidence type="ECO:0000256" key="4">
    <source>
        <dbReference type="SAM" id="MobiDB-lite"/>
    </source>
</evidence>
<dbReference type="SUPFAM" id="SSF50494">
    <property type="entry name" value="Trypsin-like serine proteases"/>
    <property type="match status" value="1"/>
</dbReference>
<dbReference type="Proteomes" id="UP001530400">
    <property type="component" value="Unassembled WGS sequence"/>
</dbReference>
<dbReference type="InterPro" id="IPR036034">
    <property type="entry name" value="PDZ_sf"/>
</dbReference>
<feature type="region of interest" description="Disordered" evidence="4">
    <location>
        <begin position="312"/>
        <end position="331"/>
    </location>
</feature>
<keyword evidence="3" id="KW-0720">Serine protease</keyword>
<feature type="domain" description="Protease Do-like PDZ" evidence="5">
    <location>
        <begin position="474"/>
        <end position="619"/>
    </location>
</feature>
<comment type="caution">
    <text evidence="6">The sequence shown here is derived from an EMBL/GenBank/DDBJ whole genome shotgun (WGS) entry which is preliminary data.</text>
</comment>
<dbReference type="Gene3D" id="3.20.190.20">
    <property type="match status" value="1"/>
</dbReference>
<feature type="compositionally biased region" description="Low complexity" evidence="4">
    <location>
        <begin position="264"/>
        <end position="280"/>
    </location>
</feature>
<sequence length="936" mass="101921">MNESNKRPRTTAPPAVNNINEMAATPHTNLSAAASKSIVHLSVTKAQPSHIEPWRKLSPISLVGCGILIDWDACGGDAAAATTTATACMNNEGCLRILTTSSTVHHATFISASIPASSSPISVSCRVEWMSLPMDLALLKIESNDPNWAAAAQDHCAIISDRLPVLGEQIAMAAASTNKILLDIGIVSNYFADEEDHFMLRMQVSTVSSASSSGGVVVDQNGHISGLSTAASSTIAIPGVVLHQFINLCRDSSTTAPLNDGRKSGTASESDGAAAAAVSGETDESSHKCTSHKSHSDAAASQSERDCDAKSHCISSSSTKDHHHDRTDLPGIASLGVTGYQTLENKALRKSFGVDTEDVNGVRITGIHHTAHPTTNSSVDHDSTHCNRVDDHCHSSLLRVDDILLSINNEPIMFNGTVKLGPGRENERVNFQWLLSRCTPGTKIKLEVIRQKKRLDLTATLCEPRYLIPRLHEERNDELPSYVIVGGCVFVPLTHSWIKESQQNNPSIPVEGYHRYLQEQRRGDQQLVILSQVLADGVNLGYHGMTNLLLVSANGQRITNIQHLVDVLVKSGKDSLLEFRCSDIHAGRSKIVISLDPKEVMNSESTILSRHMIDAWCSSSALSSTLKQESDRKAHRHGVTCGLKTLRALRNAISETTIVVQKPTAADERIISHTKRILSLSEAHKMQSAPNFAGKFVEDVALSNASMDSVDLLSSPGAASASSLGQIHENEQMPMSINAPPPAAFVQEQSNKQSEQHVDNKIVVCQMKFDVDHLGKNKPASKRKASWMYGIRRVSPIDNSIKIEEHEAQLTWSTHSGRWTVSVDGNEVYTGIAKGSVLDYKWKWDHRAGCVTDDEGIPGDEPIISMRIVACRKPPVRSSKEFRCYEFVVEGKPFRHLPTVNGSGSEEMDFENEYNDGKLTTILDIVEPTWRASGFA</sequence>
<accession>A0ABD3N6T8</accession>
<dbReference type="InterPro" id="IPR041517">
    <property type="entry name" value="DEGP_PDZ"/>
</dbReference>
<name>A0ABD3N6T8_9STRA</name>
<feature type="compositionally biased region" description="Basic and acidic residues" evidence="4">
    <location>
        <begin position="319"/>
        <end position="328"/>
    </location>
</feature>
<dbReference type="Pfam" id="PF17815">
    <property type="entry name" value="PDZ_3"/>
    <property type="match status" value="1"/>
</dbReference>
<reference evidence="6 7" key="1">
    <citation type="submission" date="2024-10" db="EMBL/GenBank/DDBJ databases">
        <title>Updated reference genomes for cyclostephanoid diatoms.</title>
        <authorList>
            <person name="Roberts W.R."/>
            <person name="Alverson A.J."/>
        </authorList>
    </citation>
    <scope>NUCLEOTIDE SEQUENCE [LARGE SCALE GENOMIC DNA]</scope>
    <source>
        <strain evidence="6 7">AJA010-31</strain>
    </source>
</reference>
<dbReference type="InterPro" id="IPR009003">
    <property type="entry name" value="Peptidase_S1_PA"/>
</dbReference>